<keyword evidence="3" id="KW-1185">Reference proteome</keyword>
<keyword evidence="2" id="KW-0413">Isomerase</keyword>
<dbReference type="GO" id="GO:0016853">
    <property type="term" value="F:isomerase activity"/>
    <property type="evidence" value="ECO:0007669"/>
    <property type="project" value="UniProtKB-KW"/>
</dbReference>
<dbReference type="PANTHER" id="PTHR13887">
    <property type="entry name" value="GLUTATHIONE S-TRANSFERASE KAPPA"/>
    <property type="match status" value="1"/>
</dbReference>
<feature type="domain" description="DSBA-like thioredoxin" evidence="1">
    <location>
        <begin position="5"/>
        <end position="207"/>
    </location>
</feature>
<dbReference type="EMBL" id="BAAANO010000018">
    <property type="protein sequence ID" value="GAA2009081.1"/>
    <property type="molecule type" value="Genomic_DNA"/>
</dbReference>
<reference evidence="3" key="1">
    <citation type="journal article" date="2019" name="Int. J. Syst. Evol. Microbiol.">
        <title>The Global Catalogue of Microorganisms (GCM) 10K type strain sequencing project: providing services to taxonomists for standard genome sequencing and annotation.</title>
        <authorList>
            <consortium name="The Broad Institute Genomics Platform"/>
            <consortium name="The Broad Institute Genome Sequencing Center for Infectious Disease"/>
            <person name="Wu L."/>
            <person name="Ma J."/>
        </authorList>
    </citation>
    <scope>NUCLEOTIDE SEQUENCE [LARGE SCALE GENOMIC DNA]</scope>
    <source>
        <strain evidence="3">JCM 14546</strain>
    </source>
</reference>
<dbReference type="RefSeq" id="WP_344309215.1">
    <property type="nucleotide sequence ID" value="NZ_BAAANO010000018.1"/>
</dbReference>
<dbReference type="PANTHER" id="PTHR13887:SF41">
    <property type="entry name" value="THIOREDOXIN SUPERFAMILY PROTEIN"/>
    <property type="match status" value="1"/>
</dbReference>
<dbReference type="Proteomes" id="UP001500755">
    <property type="component" value="Unassembled WGS sequence"/>
</dbReference>
<dbReference type="Pfam" id="PF01323">
    <property type="entry name" value="DSBA"/>
    <property type="match status" value="1"/>
</dbReference>
<evidence type="ECO:0000259" key="1">
    <source>
        <dbReference type="Pfam" id="PF01323"/>
    </source>
</evidence>
<evidence type="ECO:0000313" key="3">
    <source>
        <dbReference type="Proteomes" id="UP001500755"/>
    </source>
</evidence>
<dbReference type="CDD" id="cd03024">
    <property type="entry name" value="DsbA_FrnE"/>
    <property type="match status" value="1"/>
</dbReference>
<organism evidence="2 3">
    <name type="scientific">Brevibacterium samyangense</name>
    <dbReference type="NCBI Taxonomy" id="366888"/>
    <lineage>
        <taxon>Bacteria</taxon>
        <taxon>Bacillati</taxon>
        <taxon>Actinomycetota</taxon>
        <taxon>Actinomycetes</taxon>
        <taxon>Micrococcales</taxon>
        <taxon>Brevibacteriaceae</taxon>
        <taxon>Brevibacterium</taxon>
    </lineage>
</organism>
<accession>A0ABP5EY46</accession>
<gene>
    <name evidence="2" type="primary">frnE</name>
    <name evidence="2" type="ORF">GCM10009755_19570</name>
</gene>
<sequence>MTLRIDIWSDVNCPWCYIGKRRFEEGLRSFVHADEVEVTWHAYLLDPSLPERFDGTEAEYLAQMKGMSPEQVEGMLAQVTEAAASVGLDYHFEKLVPAQSLRAHALVKAAALHGKDAGAVKEALLSAHFVEGRVTSDEDVLVEIGASVGLSEEVVRSSLTDRQVLGLVQEDITTAQRIGVTGVPFFVFDQKYAVSGAQQVEVFTQVLERAWTEAHGE</sequence>
<dbReference type="InterPro" id="IPR036249">
    <property type="entry name" value="Thioredoxin-like_sf"/>
</dbReference>
<dbReference type="SUPFAM" id="SSF52833">
    <property type="entry name" value="Thioredoxin-like"/>
    <property type="match status" value="1"/>
</dbReference>
<evidence type="ECO:0000313" key="2">
    <source>
        <dbReference type="EMBL" id="GAA2009081.1"/>
    </source>
</evidence>
<dbReference type="Gene3D" id="3.40.30.10">
    <property type="entry name" value="Glutaredoxin"/>
    <property type="match status" value="1"/>
</dbReference>
<proteinExistence type="predicted"/>
<comment type="caution">
    <text evidence="2">The sequence shown here is derived from an EMBL/GenBank/DDBJ whole genome shotgun (WGS) entry which is preliminary data.</text>
</comment>
<dbReference type="InterPro" id="IPR001853">
    <property type="entry name" value="DSBA-like_thioredoxin_dom"/>
</dbReference>
<name>A0ABP5EY46_9MICO</name>
<protein>
    <submittedName>
        <fullName evidence="2">Protein disulfide isomerase FrnE</fullName>
    </submittedName>
</protein>